<reference evidence="2 3" key="1">
    <citation type="submission" date="2019-01" db="EMBL/GenBank/DDBJ databases">
        <title>Sequencing of cultivated peanut Arachis hypogaea provides insights into genome evolution and oil improvement.</title>
        <authorList>
            <person name="Chen X."/>
        </authorList>
    </citation>
    <scope>NUCLEOTIDE SEQUENCE [LARGE SCALE GENOMIC DNA]</scope>
    <source>
        <strain evidence="3">cv. Fuhuasheng</strain>
        <tissue evidence="2">Leaves</tissue>
    </source>
</reference>
<evidence type="ECO:0000256" key="1">
    <source>
        <dbReference type="SAM" id="MobiDB-lite"/>
    </source>
</evidence>
<sequence length="112" mass="12406">MLQLLDQCTLRRTIIKAYRDKKKKQNIEAENGTTKEWSREDDGKTTELRKEDGGKKPYGQGQGQGRLWLSVDLVKGNESEVNVSADLVAKPLTSGAGALQENCAEQALLESK</sequence>
<comment type="caution">
    <text evidence="2">The sequence shown here is derived from an EMBL/GenBank/DDBJ whole genome shotgun (WGS) entry which is preliminary data.</text>
</comment>
<name>A0A445BHP9_ARAHY</name>
<protein>
    <submittedName>
        <fullName evidence="2">Uncharacterized protein</fullName>
    </submittedName>
</protein>
<dbReference type="Proteomes" id="UP000289738">
    <property type="component" value="Chromosome A09"/>
</dbReference>
<gene>
    <name evidence="2" type="ORF">Ahy_A09g043179</name>
</gene>
<feature type="compositionally biased region" description="Basic and acidic residues" evidence="1">
    <location>
        <begin position="36"/>
        <end position="55"/>
    </location>
</feature>
<organism evidence="2 3">
    <name type="scientific">Arachis hypogaea</name>
    <name type="common">Peanut</name>
    <dbReference type="NCBI Taxonomy" id="3818"/>
    <lineage>
        <taxon>Eukaryota</taxon>
        <taxon>Viridiplantae</taxon>
        <taxon>Streptophyta</taxon>
        <taxon>Embryophyta</taxon>
        <taxon>Tracheophyta</taxon>
        <taxon>Spermatophyta</taxon>
        <taxon>Magnoliopsida</taxon>
        <taxon>eudicotyledons</taxon>
        <taxon>Gunneridae</taxon>
        <taxon>Pentapetalae</taxon>
        <taxon>rosids</taxon>
        <taxon>fabids</taxon>
        <taxon>Fabales</taxon>
        <taxon>Fabaceae</taxon>
        <taxon>Papilionoideae</taxon>
        <taxon>50 kb inversion clade</taxon>
        <taxon>dalbergioids sensu lato</taxon>
        <taxon>Dalbergieae</taxon>
        <taxon>Pterocarpus clade</taxon>
        <taxon>Arachis</taxon>
    </lineage>
</organism>
<accession>A0A445BHP9</accession>
<feature type="region of interest" description="Disordered" evidence="1">
    <location>
        <begin position="21"/>
        <end position="63"/>
    </location>
</feature>
<proteinExistence type="predicted"/>
<evidence type="ECO:0000313" key="2">
    <source>
        <dbReference type="EMBL" id="RYR38206.1"/>
    </source>
</evidence>
<keyword evidence="3" id="KW-1185">Reference proteome</keyword>
<dbReference type="AlphaFoldDB" id="A0A445BHP9"/>
<dbReference type="EMBL" id="SDMP01000009">
    <property type="protein sequence ID" value="RYR38206.1"/>
    <property type="molecule type" value="Genomic_DNA"/>
</dbReference>
<evidence type="ECO:0000313" key="3">
    <source>
        <dbReference type="Proteomes" id="UP000289738"/>
    </source>
</evidence>